<reference evidence="1 2" key="1">
    <citation type="journal article" date="2019" name="Genome Biol. Evol.">
        <title>Insights into the evolution of the New World diploid cottons (Gossypium, subgenus Houzingenia) based on genome sequencing.</title>
        <authorList>
            <person name="Grover C.E."/>
            <person name="Arick M.A. 2nd"/>
            <person name="Thrash A."/>
            <person name="Conover J.L."/>
            <person name="Sanders W.S."/>
            <person name="Peterson D.G."/>
            <person name="Frelichowski J.E."/>
            <person name="Scheffler J.A."/>
            <person name="Scheffler B.E."/>
            <person name="Wendel J.F."/>
        </authorList>
    </citation>
    <scope>NUCLEOTIDE SEQUENCE [LARGE SCALE GENOMIC DNA]</scope>
    <source>
        <strain evidence="1">27</strain>
        <tissue evidence="1">Leaf</tissue>
    </source>
</reference>
<keyword evidence="2" id="KW-1185">Reference proteome</keyword>
<gene>
    <name evidence="1" type="ORF">Godav_003912</name>
</gene>
<evidence type="ECO:0000313" key="1">
    <source>
        <dbReference type="EMBL" id="MBA0626205.1"/>
    </source>
</evidence>
<evidence type="ECO:0008006" key="3">
    <source>
        <dbReference type="Google" id="ProtNLM"/>
    </source>
</evidence>
<dbReference type="Proteomes" id="UP000593561">
    <property type="component" value="Unassembled WGS sequence"/>
</dbReference>
<proteinExistence type="predicted"/>
<sequence>MEAIRKSFCQTLGKRSCLGLVVRGSGGRVFDSRIVNNENIPLAFTADALACAQGIQLGLDLGINRKSMPTIEIINGLVEGCRYASLNMGIDLKMELLIYLLQRVREEGNVI</sequence>
<organism evidence="1 2">
    <name type="scientific">Gossypium davidsonii</name>
    <name type="common">Davidson's cotton</name>
    <name type="synonym">Gossypium klotzschianum subsp. davidsonii</name>
    <dbReference type="NCBI Taxonomy" id="34287"/>
    <lineage>
        <taxon>Eukaryota</taxon>
        <taxon>Viridiplantae</taxon>
        <taxon>Streptophyta</taxon>
        <taxon>Embryophyta</taxon>
        <taxon>Tracheophyta</taxon>
        <taxon>Spermatophyta</taxon>
        <taxon>Magnoliopsida</taxon>
        <taxon>eudicotyledons</taxon>
        <taxon>Gunneridae</taxon>
        <taxon>Pentapetalae</taxon>
        <taxon>rosids</taxon>
        <taxon>malvids</taxon>
        <taxon>Malvales</taxon>
        <taxon>Malvaceae</taxon>
        <taxon>Malvoideae</taxon>
        <taxon>Gossypium</taxon>
    </lineage>
</organism>
<dbReference type="EMBL" id="JABFAC010000010">
    <property type="protein sequence ID" value="MBA0626205.1"/>
    <property type="molecule type" value="Genomic_DNA"/>
</dbReference>
<dbReference type="AlphaFoldDB" id="A0A7J8SK30"/>
<evidence type="ECO:0000313" key="2">
    <source>
        <dbReference type="Proteomes" id="UP000593561"/>
    </source>
</evidence>
<protein>
    <recommendedName>
        <fullName evidence="3">RNase H type-1 domain-containing protein</fullName>
    </recommendedName>
</protein>
<accession>A0A7J8SK30</accession>
<name>A0A7J8SK30_GOSDV</name>
<comment type="caution">
    <text evidence="1">The sequence shown here is derived from an EMBL/GenBank/DDBJ whole genome shotgun (WGS) entry which is preliminary data.</text>
</comment>